<keyword evidence="7" id="KW-1185">Reference proteome</keyword>
<dbReference type="PANTHER" id="PTHR43701:SF2">
    <property type="entry name" value="MEMBRANE TRANSPORTER PROTEIN YJNA-RELATED"/>
    <property type="match status" value="1"/>
</dbReference>
<dbReference type="GO" id="GO:0005886">
    <property type="term" value="C:plasma membrane"/>
    <property type="evidence" value="ECO:0007669"/>
    <property type="project" value="UniProtKB-SubCell"/>
</dbReference>
<evidence type="ECO:0000256" key="2">
    <source>
        <dbReference type="ARBA" id="ARBA00022692"/>
    </source>
</evidence>
<accession>A0A1K2HCR0</accession>
<feature type="transmembrane region" description="Helical" evidence="5">
    <location>
        <begin position="21"/>
        <end position="49"/>
    </location>
</feature>
<comment type="subcellular location">
    <subcellularLocation>
        <location evidence="5">Cell membrane</location>
        <topology evidence="5">Multi-pass membrane protein</topology>
    </subcellularLocation>
    <subcellularLocation>
        <location evidence="1">Membrane</location>
        <topology evidence="1">Multi-pass membrane protein</topology>
    </subcellularLocation>
</comment>
<feature type="transmembrane region" description="Helical" evidence="5">
    <location>
        <begin position="220"/>
        <end position="239"/>
    </location>
</feature>
<feature type="transmembrane region" description="Helical" evidence="5">
    <location>
        <begin position="189"/>
        <end position="208"/>
    </location>
</feature>
<organism evidence="6 7">
    <name type="scientific">Chitinimonas taiwanensis DSM 18899</name>
    <dbReference type="NCBI Taxonomy" id="1121279"/>
    <lineage>
        <taxon>Bacteria</taxon>
        <taxon>Pseudomonadati</taxon>
        <taxon>Pseudomonadota</taxon>
        <taxon>Betaproteobacteria</taxon>
        <taxon>Neisseriales</taxon>
        <taxon>Chitinibacteraceae</taxon>
        <taxon>Chitinimonas</taxon>
    </lineage>
</organism>
<protein>
    <recommendedName>
        <fullName evidence="5">Probable membrane transporter protein</fullName>
    </recommendedName>
</protein>
<keyword evidence="2 5" id="KW-0812">Transmembrane</keyword>
<dbReference type="STRING" id="1121279.SAMN02745887_01287"/>
<dbReference type="InterPro" id="IPR002781">
    <property type="entry name" value="TM_pro_TauE-like"/>
</dbReference>
<evidence type="ECO:0000256" key="1">
    <source>
        <dbReference type="ARBA" id="ARBA00004141"/>
    </source>
</evidence>
<dbReference type="Proteomes" id="UP000186513">
    <property type="component" value="Unassembled WGS sequence"/>
</dbReference>
<feature type="transmembrane region" description="Helical" evidence="5">
    <location>
        <begin position="61"/>
        <end position="80"/>
    </location>
</feature>
<feature type="transmembrane region" description="Helical" evidence="5">
    <location>
        <begin position="251"/>
        <end position="267"/>
    </location>
</feature>
<dbReference type="InterPro" id="IPR051598">
    <property type="entry name" value="TSUP/Inactive_protease-like"/>
</dbReference>
<feature type="transmembrane region" description="Helical" evidence="5">
    <location>
        <begin position="117"/>
        <end position="135"/>
    </location>
</feature>
<keyword evidence="5" id="KW-1003">Cell membrane</keyword>
<comment type="similarity">
    <text evidence="5">Belongs to the 4-toluene sulfonate uptake permease (TSUP) (TC 2.A.102) family.</text>
</comment>
<proteinExistence type="inferred from homology"/>
<dbReference type="PANTHER" id="PTHR43701">
    <property type="entry name" value="MEMBRANE TRANSPORTER PROTEIN MJ0441-RELATED"/>
    <property type="match status" value="1"/>
</dbReference>
<evidence type="ECO:0000256" key="3">
    <source>
        <dbReference type="ARBA" id="ARBA00022989"/>
    </source>
</evidence>
<dbReference type="Pfam" id="PF01925">
    <property type="entry name" value="TauE"/>
    <property type="match status" value="1"/>
</dbReference>
<evidence type="ECO:0000256" key="5">
    <source>
        <dbReference type="RuleBase" id="RU363041"/>
    </source>
</evidence>
<evidence type="ECO:0000313" key="6">
    <source>
        <dbReference type="EMBL" id="SFZ74527.1"/>
    </source>
</evidence>
<dbReference type="AlphaFoldDB" id="A0A1K2HCR0"/>
<sequence length="269" mass="28652">MTMMGGLRVRPQVHPVFAHPAEWLLTLTLGAGLGFFGGLFGIGGGIIAIPLFALVFDMPQALAQGTALVMMVPNLLMGWWRYQQRHPGDRRQALAIAVAAALTTALLAHWATRAPPLLLRSLFSVFLIVLAWRLLRPQRVKAHDRAAKLGPRWLPLVGVLGGSSMGLLGIGGGLVATPLLTSLFGLRQTLAQSLALALVTPSAVIALLSYARAGQVNWQMGLPMAVAGLCTVSAGVALAHKLPDARLKRSFAWLLLLCGLWLLFGIARG</sequence>
<name>A0A1K2HCR0_9NEIS</name>
<gene>
    <name evidence="6" type="ORF">SAMN02745887_01287</name>
</gene>
<feature type="transmembrane region" description="Helical" evidence="5">
    <location>
        <begin position="156"/>
        <end position="177"/>
    </location>
</feature>
<keyword evidence="3 5" id="KW-1133">Transmembrane helix</keyword>
<reference evidence="6 7" key="1">
    <citation type="submission" date="2016-11" db="EMBL/GenBank/DDBJ databases">
        <authorList>
            <person name="Jaros S."/>
            <person name="Januszkiewicz K."/>
            <person name="Wedrychowicz H."/>
        </authorList>
    </citation>
    <scope>NUCLEOTIDE SEQUENCE [LARGE SCALE GENOMIC DNA]</scope>
    <source>
        <strain evidence="6 7">DSM 18899</strain>
    </source>
</reference>
<evidence type="ECO:0000313" key="7">
    <source>
        <dbReference type="Proteomes" id="UP000186513"/>
    </source>
</evidence>
<keyword evidence="4 5" id="KW-0472">Membrane</keyword>
<evidence type="ECO:0000256" key="4">
    <source>
        <dbReference type="ARBA" id="ARBA00023136"/>
    </source>
</evidence>
<dbReference type="EMBL" id="FPKR01000004">
    <property type="protein sequence ID" value="SFZ74527.1"/>
    <property type="molecule type" value="Genomic_DNA"/>
</dbReference>
<feature type="transmembrane region" description="Helical" evidence="5">
    <location>
        <begin position="92"/>
        <end position="111"/>
    </location>
</feature>